<evidence type="ECO:0008006" key="3">
    <source>
        <dbReference type="Google" id="ProtNLM"/>
    </source>
</evidence>
<dbReference type="RefSeq" id="WP_341682218.1">
    <property type="nucleotide sequence ID" value="NZ_JBBYHT010000001.1"/>
</dbReference>
<sequence length="172" mass="20699">MKLKLLKIIFAIFIFSNLSFGQSKSPFLINNELFELPGKWKHIGKIENSAQWGFANEKLKLTLLINVRKPENFEFYNKELSEFEFLNKFYIWETEFWAKDDKNVEIEKIETNEQEKYIIWRLKIIDKNIESFIFSGIRNNKLIGISLSDENKKKPKSRTEKIEFLKNIYFKK</sequence>
<organism evidence="1 2">
    <name type="scientific">Flavobacterium helocola</name>
    <dbReference type="NCBI Taxonomy" id="3139139"/>
    <lineage>
        <taxon>Bacteria</taxon>
        <taxon>Pseudomonadati</taxon>
        <taxon>Bacteroidota</taxon>
        <taxon>Flavobacteriia</taxon>
        <taxon>Flavobacteriales</taxon>
        <taxon>Flavobacteriaceae</taxon>
        <taxon>Flavobacterium</taxon>
    </lineage>
</organism>
<dbReference type="EMBL" id="JBBYHT010000001">
    <property type="protein sequence ID" value="MEL1247292.1"/>
    <property type="molecule type" value="Genomic_DNA"/>
</dbReference>
<gene>
    <name evidence="1" type="ORF">AAEO58_04480</name>
</gene>
<keyword evidence="2" id="KW-1185">Reference proteome</keyword>
<protein>
    <recommendedName>
        <fullName evidence="3">Lipocalin-like domain-containing protein</fullName>
    </recommendedName>
</protein>
<name>A0ABU9I4G1_9FLAO</name>
<dbReference type="Proteomes" id="UP001393056">
    <property type="component" value="Unassembled WGS sequence"/>
</dbReference>
<accession>A0ABU9I4G1</accession>
<comment type="caution">
    <text evidence="1">The sequence shown here is derived from an EMBL/GenBank/DDBJ whole genome shotgun (WGS) entry which is preliminary data.</text>
</comment>
<reference evidence="1 2" key="1">
    <citation type="submission" date="2024-04" db="EMBL/GenBank/DDBJ databases">
        <title>Flavobacterium sp. DGU41 16S ribosomal RNA gene Genome sequencing and assembly.</title>
        <authorList>
            <person name="Park S."/>
        </authorList>
    </citation>
    <scope>NUCLEOTIDE SEQUENCE [LARGE SCALE GENOMIC DNA]</scope>
    <source>
        <strain evidence="1 2">DGU41</strain>
    </source>
</reference>
<evidence type="ECO:0000313" key="2">
    <source>
        <dbReference type="Proteomes" id="UP001393056"/>
    </source>
</evidence>
<proteinExistence type="predicted"/>
<evidence type="ECO:0000313" key="1">
    <source>
        <dbReference type="EMBL" id="MEL1247292.1"/>
    </source>
</evidence>